<evidence type="ECO:0000313" key="1">
    <source>
        <dbReference type="EMBL" id="KAK8562211.1"/>
    </source>
</evidence>
<name>A0ABR2EJN7_9ROSI</name>
<accession>A0ABR2EJN7</accession>
<dbReference type="Proteomes" id="UP001472677">
    <property type="component" value="Unassembled WGS sequence"/>
</dbReference>
<comment type="caution">
    <text evidence="1">The sequence shown here is derived from an EMBL/GenBank/DDBJ whole genome shotgun (WGS) entry which is preliminary data.</text>
</comment>
<evidence type="ECO:0008006" key="3">
    <source>
        <dbReference type="Google" id="ProtNLM"/>
    </source>
</evidence>
<proteinExistence type="predicted"/>
<sequence>MQNPNSILWHNMEVLSAANGRTSGNQGGCPPDGTTIVDMPVTLERQGLPVAPELQSVQKKGRSEEETMIVEDTSMEGLGDAGLGTQRRTVVGMVLRRILKRGVEVGFPCGTMGSRFEVLEDEVVVMGDWPAVEGHAAFSTSNQGAKGVVIEPLGSAKLRVGVSAGSPRKRDDVKEGQIVSSGTESGLYVRESMSIEGVETATEGLPRKQGVVASQGDVVPGDSSLDNSKHSMVKVVDTGSYGRLVFECTHIDSPRPVLVSDMVTNEGDWDWSRVRGSLPKAVVECMAVTRHIAISDECALCHGGPEDVNHVFRSCVYARDFWPSVLSPESVPQLFVAPFEDWFHDNINNGMSVGDGRAVWNVRFSIYCWLLWKLRCSKVLDADYVERESILDRGNRLIDTCALAFEAPQHHLSSGFTVGHSVLVETIHALRRSDWQTRITHIGRERNEVADKLAALGKHQSLEGVVFAALPDAVGVG</sequence>
<reference evidence="1 2" key="1">
    <citation type="journal article" date="2024" name="G3 (Bethesda)">
        <title>Genome assembly of Hibiscus sabdariffa L. provides insights into metabolisms of medicinal natural products.</title>
        <authorList>
            <person name="Kim T."/>
        </authorList>
    </citation>
    <scope>NUCLEOTIDE SEQUENCE [LARGE SCALE GENOMIC DNA]</scope>
    <source>
        <strain evidence="1">TK-2024</strain>
        <tissue evidence="1">Old leaves</tissue>
    </source>
</reference>
<keyword evidence="2" id="KW-1185">Reference proteome</keyword>
<protein>
    <recommendedName>
        <fullName evidence="3">RNase H type-1 domain-containing protein</fullName>
    </recommendedName>
</protein>
<dbReference type="EMBL" id="JBBPBM010000013">
    <property type="protein sequence ID" value="KAK8562211.1"/>
    <property type="molecule type" value="Genomic_DNA"/>
</dbReference>
<organism evidence="1 2">
    <name type="scientific">Hibiscus sabdariffa</name>
    <name type="common">roselle</name>
    <dbReference type="NCBI Taxonomy" id="183260"/>
    <lineage>
        <taxon>Eukaryota</taxon>
        <taxon>Viridiplantae</taxon>
        <taxon>Streptophyta</taxon>
        <taxon>Embryophyta</taxon>
        <taxon>Tracheophyta</taxon>
        <taxon>Spermatophyta</taxon>
        <taxon>Magnoliopsida</taxon>
        <taxon>eudicotyledons</taxon>
        <taxon>Gunneridae</taxon>
        <taxon>Pentapetalae</taxon>
        <taxon>rosids</taxon>
        <taxon>malvids</taxon>
        <taxon>Malvales</taxon>
        <taxon>Malvaceae</taxon>
        <taxon>Malvoideae</taxon>
        <taxon>Hibiscus</taxon>
    </lineage>
</organism>
<evidence type="ECO:0000313" key="2">
    <source>
        <dbReference type="Proteomes" id="UP001472677"/>
    </source>
</evidence>
<gene>
    <name evidence="1" type="ORF">V6N12_049258</name>
</gene>